<dbReference type="PANTHER" id="PTHR19879">
    <property type="entry name" value="TRANSCRIPTION INITIATION FACTOR TFIID"/>
    <property type="match status" value="1"/>
</dbReference>
<organism evidence="5 6">
    <name type="scientific">Planktothrix rubescens CCAP 1459/22</name>
    <dbReference type="NCBI Taxonomy" id="329571"/>
    <lineage>
        <taxon>Bacteria</taxon>
        <taxon>Bacillati</taxon>
        <taxon>Cyanobacteriota</taxon>
        <taxon>Cyanophyceae</taxon>
        <taxon>Oscillatoriophycideae</taxon>
        <taxon>Oscillatoriales</taxon>
        <taxon>Microcoleaceae</taxon>
        <taxon>Planktothrix</taxon>
    </lineage>
</organism>
<dbReference type="Proteomes" id="UP000196521">
    <property type="component" value="Unassembled WGS sequence"/>
</dbReference>
<dbReference type="PRINTS" id="PR00320">
    <property type="entry name" value="GPROTEINBRPT"/>
</dbReference>
<dbReference type="InterPro" id="IPR011009">
    <property type="entry name" value="Kinase-like_dom_sf"/>
</dbReference>
<dbReference type="SUPFAM" id="SSF56112">
    <property type="entry name" value="Protein kinase-like (PK-like)"/>
    <property type="match status" value="1"/>
</dbReference>
<accession>A0A6J7ZSS9</accession>
<feature type="repeat" description="WD" evidence="3">
    <location>
        <begin position="491"/>
        <end position="522"/>
    </location>
</feature>
<dbReference type="PROSITE" id="PS50294">
    <property type="entry name" value="WD_REPEATS_REGION"/>
    <property type="match status" value="2"/>
</dbReference>
<dbReference type="InterPro" id="IPR036322">
    <property type="entry name" value="WD40_repeat_dom_sf"/>
</dbReference>
<feature type="repeat" description="WD" evidence="3">
    <location>
        <begin position="628"/>
        <end position="662"/>
    </location>
</feature>
<dbReference type="SUPFAM" id="SSF50978">
    <property type="entry name" value="WD40 repeat-like"/>
    <property type="match status" value="1"/>
</dbReference>
<dbReference type="PANTHER" id="PTHR19879:SF9">
    <property type="entry name" value="TRANSCRIPTION INITIATION FACTOR TFIID SUBUNIT 5"/>
    <property type="match status" value="1"/>
</dbReference>
<feature type="domain" description="Protein kinase" evidence="4">
    <location>
        <begin position="34"/>
        <end position="299"/>
    </location>
</feature>
<evidence type="ECO:0000256" key="3">
    <source>
        <dbReference type="PROSITE-ProRule" id="PRU00221"/>
    </source>
</evidence>
<evidence type="ECO:0000313" key="5">
    <source>
        <dbReference type="EMBL" id="CAC5345772.1"/>
    </source>
</evidence>
<keyword evidence="2" id="KW-0677">Repeat</keyword>
<dbReference type="AlphaFoldDB" id="A0A6J7ZSS9"/>
<dbReference type="SMART" id="SM00220">
    <property type="entry name" value="S_TKc"/>
    <property type="match status" value="1"/>
</dbReference>
<evidence type="ECO:0000256" key="1">
    <source>
        <dbReference type="ARBA" id="ARBA00022574"/>
    </source>
</evidence>
<dbReference type="CDD" id="cd00200">
    <property type="entry name" value="WD40"/>
    <property type="match status" value="1"/>
</dbReference>
<evidence type="ECO:0000256" key="2">
    <source>
        <dbReference type="ARBA" id="ARBA00022737"/>
    </source>
</evidence>
<feature type="repeat" description="WD" evidence="3">
    <location>
        <begin position="553"/>
        <end position="585"/>
    </location>
</feature>
<dbReference type="Gene3D" id="1.10.510.10">
    <property type="entry name" value="Transferase(Phosphotransferase) domain 1"/>
    <property type="match status" value="1"/>
</dbReference>
<dbReference type="CDD" id="cd14014">
    <property type="entry name" value="STKc_PknB_like"/>
    <property type="match status" value="1"/>
</dbReference>
<dbReference type="SMART" id="SM00320">
    <property type="entry name" value="WD40"/>
    <property type="match status" value="5"/>
</dbReference>
<dbReference type="Pfam" id="PF00069">
    <property type="entry name" value="Pkinase"/>
    <property type="match status" value="1"/>
</dbReference>
<dbReference type="InterPro" id="IPR000719">
    <property type="entry name" value="Prot_kinase_dom"/>
</dbReference>
<evidence type="ECO:0000313" key="6">
    <source>
        <dbReference type="Proteomes" id="UP000196521"/>
    </source>
</evidence>
<keyword evidence="1 3" id="KW-0853">WD repeat</keyword>
<protein>
    <submittedName>
        <fullName evidence="5">WD40 repeat-containing protein</fullName>
    </submittedName>
</protein>
<dbReference type="GO" id="GO:0004672">
    <property type="term" value="F:protein kinase activity"/>
    <property type="evidence" value="ECO:0007669"/>
    <property type="project" value="InterPro"/>
</dbReference>
<dbReference type="InterPro" id="IPR001680">
    <property type="entry name" value="WD40_rpt"/>
</dbReference>
<dbReference type="Pfam" id="PF00400">
    <property type="entry name" value="WD40"/>
    <property type="match status" value="4"/>
</dbReference>
<name>A0A6J7ZSS9_PLARU</name>
<evidence type="ECO:0000259" key="4">
    <source>
        <dbReference type="PROSITE" id="PS50011"/>
    </source>
</evidence>
<dbReference type="NCBIfam" id="NF045510">
    <property type="entry name" value="4Cys_prefix_kin"/>
    <property type="match status" value="1"/>
</dbReference>
<keyword evidence="6" id="KW-1185">Reference proteome</keyword>
<proteinExistence type="predicted"/>
<comment type="caution">
    <text evidence="5">The sequence shown here is derived from an EMBL/GenBank/DDBJ whole genome shotgun (WGS) entry which is preliminary data.</text>
</comment>
<feature type="repeat" description="WD" evidence="3">
    <location>
        <begin position="586"/>
        <end position="627"/>
    </location>
</feature>
<dbReference type="GO" id="GO:0005524">
    <property type="term" value="F:ATP binding"/>
    <property type="evidence" value="ECO:0007669"/>
    <property type="project" value="InterPro"/>
</dbReference>
<dbReference type="PROSITE" id="PS50011">
    <property type="entry name" value="PROTEIN_KINASE_DOM"/>
    <property type="match status" value="1"/>
</dbReference>
<dbReference type="EMBL" id="CZCZ02000017">
    <property type="protein sequence ID" value="CAC5345772.1"/>
    <property type="molecule type" value="Genomic_DNA"/>
</dbReference>
<dbReference type="InterPro" id="IPR020472">
    <property type="entry name" value="WD40_PAC1"/>
</dbReference>
<sequence>MNYCLNPFCRNPQNPDGTIVCLSCQKTILLDNRYLPISFLGSGGQGRNYLAIDEKTPTKKRCVIKQFCPHPNIANDPNNLQKATELFNREATVLDQLGDESPQIPRLLAHLQQEGFLYLVQEFIDGENLLQELNQKGSFSEWEINEFLHDILPVLKFIHKKGVIHRDIKPENIMRRKDGLLVLIDFGLSKDLSQTVMAVGTIGGTMGYAPQEQLLYGEAYFASDLYALGATCIHLLTGIPPHQLYNPMKKCWLWQDILSQKGIQVSNNLSQILDKMLKIDVSKRYQSVDEVLEILQPVKTVVVGVVNKPKPNIVNKLLNIFGVYPYLKSSQTLDINLDKKNSNSYQKTPYKIEFHPDGQSLAISYHTGIDLWNWRTGNLITTYKGGHYFALHPNGKMIATIDGSFGHKINILETDTGNQIKTLTLGHYGYLDDSLVISPDGKLIVTVISGTFVRDQDNLSYDGKHIVIWNIQSEEKVYYLGCHYFLENSCLSFSPNSQILASSGGDGLINLWDMKTGNLIITIKDSTWNLGLLKDAYFGMKNSYKVGIAINKSISFNPQESILASGGWDNLIKLWNPKNGQLIKTLSGHQDAINSIAFSPDGQLLASGSNDNTVKIWDVQTGEILYSLNEHTGYVNCVAFSPDGQVLASASNDQTIKIWQLN</sequence>
<dbReference type="PROSITE" id="PS00678">
    <property type="entry name" value="WD_REPEATS_1"/>
    <property type="match status" value="2"/>
</dbReference>
<gene>
    <name evidence="5" type="ORF">PLAN_70349</name>
</gene>
<dbReference type="RefSeq" id="WP_026797858.1">
    <property type="nucleotide sequence ID" value="NZ_LR812491.1"/>
</dbReference>
<dbReference type="InterPro" id="IPR019775">
    <property type="entry name" value="WD40_repeat_CS"/>
</dbReference>
<dbReference type="Gene3D" id="2.130.10.10">
    <property type="entry name" value="YVTN repeat-like/Quinoprotein amine dehydrogenase"/>
    <property type="match status" value="3"/>
</dbReference>
<dbReference type="PROSITE" id="PS50082">
    <property type="entry name" value="WD_REPEATS_2"/>
    <property type="match status" value="4"/>
</dbReference>
<dbReference type="InterPro" id="IPR015943">
    <property type="entry name" value="WD40/YVTN_repeat-like_dom_sf"/>
</dbReference>
<reference evidence="5" key="1">
    <citation type="submission" date="2020-05" db="EMBL/GenBank/DDBJ databases">
        <authorList>
            <consortium name="Genoscope - CEA"/>
            <person name="William W."/>
        </authorList>
    </citation>
    <scope>NUCLEOTIDE SEQUENCE [LARGE SCALE GENOMIC DNA]</scope>
    <source>
        <strain evidence="5">PCC 7821</strain>
    </source>
</reference>